<organism evidence="1 2">
    <name type="scientific">Pantoea vagans</name>
    <dbReference type="NCBI Taxonomy" id="470934"/>
    <lineage>
        <taxon>Bacteria</taxon>
        <taxon>Pseudomonadati</taxon>
        <taxon>Pseudomonadota</taxon>
        <taxon>Gammaproteobacteria</taxon>
        <taxon>Enterobacterales</taxon>
        <taxon>Erwiniaceae</taxon>
        <taxon>Pantoea</taxon>
    </lineage>
</organism>
<name>A0ABY3LJV6_9GAMM</name>
<dbReference type="Proteomes" id="UP000426772">
    <property type="component" value="Unassembled WGS sequence"/>
</dbReference>
<evidence type="ECO:0000313" key="1">
    <source>
        <dbReference type="EMBL" id="TXL80793.1"/>
    </source>
</evidence>
<keyword evidence="2" id="KW-1185">Reference proteome</keyword>
<dbReference type="EMBL" id="RCNL01000001">
    <property type="protein sequence ID" value="TXL80793.1"/>
    <property type="molecule type" value="Genomic_DNA"/>
</dbReference>
<dbReference type="RefSeq" id="WP_083068462.1">
    <property type="nucleotide sequence ID" value="NZ_CP038853.1"/>
</dbReference>
<gene>
    <name evidence="1" type="ORF">D9O29_01450</name>
</gene>
<dbReference type="GeneID" id="58738575"/>
<accession>A0ABY3LJV6</accession>
<sequence>MTRSEIYQMLLTVRQAYTDSLDGKSVSFTGVNGRAITNHDPVALRTELDYWEKRWRAARGRGGSYKLARFN</sequence>
<evidence type="ECO:0000313" key="2">
    <source>
        <dbReference type="Proteomes" id="UP000426772"/>
    </source>
</evidence>
<reference evidence="1 2" key="1">
    <citation type="submission" date="2018-10" db="EMBL/GenBank/DDBJ databases">
        <title>Draft genome sequence of Pantoea vagans isolated from corpses of the sugarcane aphid Melanaphis sacchari Zehntner.</title>
        <authorList>
            <person name="Toledo E."/>
            <person name="Pena G."/>
            <person name="Lozano L."/>
        </authorList>
    </citation>
    <scope>NUCLEOTIDE SEQUENCE [LARGE SCALE GENOMIC DNA]</scope>
    <source>
        <strain evidence="1 2">ET-90</strain>
    </source>
</reference>
<protein>
    <submittedName>
        <fullName evidence="1">Uncharacterized protein</fullName>
    </submittedName>
</protein>
<comment type="caution">
    <text evidence="1">The sequence shown here is derived from an EMBL/GenBank/DDBJ whole genome shotgun (WGS) entry which is preliminary data.</text>
</comment>
<proteinExistence type="predicted"/>